<keyword evidence="3 8" id="KW-0472">Membrane</keyword>
<keyword evidence="1" id="KW-0132">Cell division</keyword>
<keyword evidence="12" id="KW-1185">Reference proteome</keyword>
<dbReference type="Gene3D" id="3.30.1330.60">
    <property type="entry name" value="OmpA-like domain"/>
    <property type="match status" value="1"/>
</dbReference>
<dbReference type="Pfam" id="PF00691">
    <property type="entry name" value="OmpA"/>
    <property type="match status" value="1"/>
</dbReference>
<proteinExistence type="inferred from homology"/>
<reference evidence="11" key="2">
    <citation type="submission" date="2022-10" db="EMBL/GenBank/DDBJ databases">
        <authorList>
            <person name="Aronson H.S."/>
        </authorList>
    </citation>
    <scope>NUCLEOTIDE SEQUENCE</scope>
    <source>
        <strain evidence="11">RS19-109</strain>
    </source>
</reference>
<protein>
    <recommendedName>
        <fullName evidence="8">Peptidoglycan-associated lipoprotein</fullName>
        <shortName evidence="8">PAL</shortName>
    </recommendedName>
</protein>
<dbReference type="GO" id="GO:0051301">
    <property type="term" value="P:cell division"/>
    <property type="evidence" value="ECO:0007669"/>
    <property type="project" value="UniProtKB-KW"/>
</dbReference>
<feature type="signal peptide" evidence="9">
    <location>
        <begin position="1"/>
        <end position="22"/>
    </location>
</feature>
<evidence type="ECO:0000259" key="10">
    <source>
        <dbReference type="PROSITE" id="PS51123"/>
    </source>
</evidence>
<dbReference type="PROSITE" id="PS01068">
    <property type="entry name" value="OMPA_1"/>
    <property type="match status" value="1"/>
</dbReference>
<feature type="domain" description="OmpA-like" evidence="10">
    <location>
        <begin position="63"/>
        <end position="177"/>
    </location>
</feature>
<dbReference type="Proteomes" id="UP001154240">
    <property type="component" value="Unassembled WGS sequence"/>
</dbReference>
<dbReference type="InterPro" id="IPR036737">
    <property type="entry name" value="OmpA-like_sf"/>
</dbReference>
<comment type="subcellular location">
    <subcellularLocation>
        <location evidence="8">Cell outer membrane</location>
        <topology evidence="8">Lipid-anchor</topology>
    </subcellularLocation>
</comment>
<evidence type="ECO:0000256" key="1">
    <source>
        <dbReference type="ARBA" id="ARBA00022618"/>
    </source>
</evidence>
<dbReference type="InterPro" id="IPR006665">
    <property type="entry name" value="OmpA-like"/>
</dbReference>
<dbReference type="PRINTS" id="PR01021">
    <property type="entry name" value="OMPADOMAIN"/>
</dbReference>
<keyword evidence="4 8" id="KW-0564">Palmitate</keyword>
<dbReference type="NCBIfam" id="TIGR02802">
    <property type="entry name" value="Pal_lipo"/>
    <property type="match status" value="1"/>
</dbReference>
<comment type="similarity">
    <text evidence="8">Belongs to the Pal lipoprotein family.</text>
</comment>
<keyword evidence="7" id="KW-0131">Cell cycle</keyword>
<evidence type="ECO:0000256" key="4">
    <source>
        <dbReference type="ARBA" id="ARBA00023139"/>
    </source>
</evidence>
<dbReference type="PROSITE" id="PS51257">
    <property type="entry name" value="PROKAR_LIPOPROTEIN"/>
    <property type="match status" value="1"/>
</dbReference>
<dbReference type="RefSeq" id="WP_307633559.1">
    <property type="nucleotide sequence ID" value="NZ_JAPHEH010000001.1"/>
</dbReference>
<dbReference type="EMBL" id="JAPHEH010000001">
    <property type="protein sequence ID" value="MDG4476594.1"/>
    <property type="molecule type" value="Genomic_DNA"/>
</dbReference>
<dbReference type="SUPFAM" id="SSF103088">
    <property type="entry name" value="OmpA-like"/>
    <property type="match status" value="1"/>
</dbReference>
<evidence type="ECO:0000313" key="11">
    <source>
        <dbReference type="EMBL" id="MDG4476594.1"/>
    </source>
</evidence>
<organism evidence="11 12">
    <name type="scientific">Thiovibrio frasassiensis</name>
    <dbReference type="NCBI Taxonomy" id="2984131"/>
    <lineage>
        <taxon>Bacteria</taxon>
        <taxon>Pseudomonadati</taxon>
        <taxon>Thermodesulfobacteriota</taxon>
        <taxon>Desulfobulbia</taxon>
        <taxon>Desulfobulbales</taxon>
        <taxon>Thiovibrionaceae</taxon>
        <taxon>Thiovibrio</taxon>
    </lineage>
</organism>
<evidence type="ECO:0000256" key="9">
    <source>
        <dbReference type="SAM" id="SignalP"/>
    </source>
</evidence>
<sequence length="177" mass="19308">MKRGIMQYLAMACVVASLSLLAGGCAKQKVQSDKDMAGGKAGMGQEESLASKWVGGDSGAVLEGRTTAPMLPIYFDFDKSDIRADQNDRIKKNGELLIGSAQARVRVEGNTDERGTNEYNMALGERRAVTAVKYLVNMGVAESRIDTLSFGEEKPLNLGHDEMAWSQNRRDDFVIVK</sequence>
<dbReference type="GO" id="GO:0009279">
    <property type="term" value="C:cell outer membrane"/>
    <property type="evidence" value="ECO:0007669"/>
    <property type="project" value="UniProtKB-SubCell"/>
</dbReference>
<evidence type="ECO:0000256" key="7">
    <source>
        <dbReference type="ARBA" id="ARBA00023306"/>
    </source>
</evidence>
<evidence type="ECO:0000256" key="5">
    <source>
        <dbReference type="ARBA" id="ARBA00023237"/>
    </source>
</evidence>
<evidence type="ECO:0000256" key="2">
    <source>
        <dbReference type="ARBA" id="ARBA00022729"/>
    </source>
</evidence>
<reference evidence="11" key="1">
    <citation type="journal article" date="2022" name="bioRxiv">
        <title>Thiovibrio frasassiensisgen. nov., sp. nov., an autotrophic, elemental sulfur disproportionating bacterium isolated from sulfidic karst sediment, and proposal of Thiovibrionaceae fam. nov.</title>
        <authorList>
            <person name="Aronson H."/>
            <person name="Thomas C."/>
            <person name="Bhattacharyya M."/>
            <person name="Eckstein S."/>
            <person name="Jensen S."/>
            <person name="Barco R."/>
            <person name="Macalady J."/>
            <person name="Amend J."/>
        </authorList>
    </citation>
    <scope>NUCLEOTIDE SEQUENCE</scope>
    <source>
        <strain evidence="11">RS19-109</strain>
    </source>
</reference>
<evidence type="ECO:0000313" key="12">
    <source>
        <dbReference type="Proteomes" id="UP001154240"/>
    </source>
</evidence>
<keyword evidence="2 8" id="KW-0732">Signal</keyword>
<gene>
    <name evidence="8 11" type="primary">pal</name>
    <name evidence="11" type="ORF">OLX77_10565</name>
</gene>
<feature type="chain" id="PRO_5040949768" description="Peptidoglycan-associated lipoprotein" evidence="9">
    <location>
        <begin position="23"/>
        <end position="177"/>
    </location>
</feature>
<accession>A0A9X4MFI5</accession>
<dbReference type="CDD" id="cd07185">
    <property type="entry name" value="OmpA_C-like"/>
    <property type="match status" value="1"/>
</dbReference>
<keyword evidence="6 8" id="KW-0449">Lipoprotein</keyword>
<dbReference type="PANTHER" id="PTHR30329:SF21">
    <property type="entry name" value="LIPOPROTEIN YIAD-RELATED"/>
    <property type="match status" value="1"/>
</dbReference>
<keyword evidence="5 8" id="KW-0998">Cell outer membrane</keyword>
<dbReference type="PANTHER" id="PTHR30329">
    <property type="entry name" value="STATOR ELEMENT OF FLAGELLAR MOTOR COMPLEX"/>
    <property type="match status" value="1"/>
</dbReference>
<dbReference type="PROSITE" id="PS51123">
    <property type="entry name" value="OMPA_2"/>
    <property type="match status" value="1"/>
</dbReference>
<evidence type="ECO:0000256" key="3">
    <source>
        <dbReference type="ARBA" id="ARBA00023136"/>
    </source>
</evidence>
<dbReference type="InterPro" id="IPR050330">
    <property type="entry name" value="Bact_OuterMem_StrucFunc"/>
</dbReference>
<dbReference type="InterPro" id="IPR006664">
    <property type="entry name" value="OMP_bac"/>
</dbReference>
<comment type="caution">
    <text evidence="11">The sequence shown here is derived from an EMBL/GenBank/DDBJ whole genome shotgun (WGS) entry which is preliminary data.</text>
</comment>
<name>A0A9X4MFI5_9BACT</name>
<dbReference type="HAMAP" id="MF_02204">
    <property type="entry name" value="Pal"/>
    <property type="match status" value="1"/>
</dbReference>
<evidence type="ECO:0000256" key="8">
    <source>
        <dbReference type="HAMAP-Rule" id="MF_02204"/>
    </source>
</evidence>
<dbReference type="AlphaFoldDB" id="A0A9X4MFI5"/>
<dbReference type="InterPro" id="IPR014169">
    <property type="entry name" value="Pal_lipo_C"/>
</dbReference>
<dbReference type="InterPro" id="IPR006690">
    <property type="entry name" value="OMPA-like_CS"/>
</dbReference>
<evidence type="ECO:0000256" key="6">
    <source>
        <dbReference type="ARBA" id="ARBA00023288"/>
    </source>
</evidence>
<dbReference type="InterPro" id="IPR039001">
    <property type="entry name" value="Pal"/>
</dbReference>